<evidence type="ECO:0000313" key="3">
    <source>
        <dbReference type="Proteomes" id="UP000076404"/>
    </source>
</evidence>
<feature type="signal peptide" evidence="1">
    <location>
        <begin position="1"/>
        <end position="24"/>
    </location>
</feature>
<evidence type="ECO:0000313" key="2">
    <source>
        <dbReference type="EMBL" id="AMW04061.1"/>
    </source>
</evidence>
<accession>A0A143BHH3</accession>
<dbReference type="Proteomes" id="UP000076404">
    <property type="component" value="Chromosome"/>
</dbReference>
<keyword evidence="3" id="KW-1185">Reference proteome</keyword>
<dbReference type="InterPro" id="IPR011250">
    <property type="entry name" value="OMP/PagP_B-barrel"/>
</dbReference>
<reference evidence="2 3" key="2">
    <citation type="journal article" date="2016" name="Environ. Microbiol. Rep.">
        <title>Metagenomic evidence for the presence of phototrophic Gemmatimonadetes bacteria in diverse environments.</title>
        <authorList>
            <person name="Zeng Y."/>
            <person name="Baumbach J."/>
            <person name="Barbosa E.G."/>
            <person name="Azevedo V."/>
            <person name="Zhang C."/>
            <person name="Koblizek M."/>
        </authorList>
    </citation>
    <scope>NUCLEOTIDE SEQUENCE [LARGE SCALE GENOMIC DNA]</scope>
    <source>
        <strain evidence="2 3">AP64</strain>
    </source>
</reference>
<dbReference type="RefSeq" id="WP_026849348.1">
    <property type="nucleotide sequence ID" value="NZ_CP011454.1"/>
</dbReference>
<gene>
    <name evidence="2" type="ORF">GEMMAAP_02830</name>
</gene>
<keyword evidence="1" id="KW-0732">Signal</keyword>
<dbReference type="EMBL" id="CP011454">
    <property type="protein sequence ID" value="AMW04061.1"/>
    <property type="molecule type" value="Genomic_DNA"/>
</dbReference>
<evidence type="ECO:0000256" key="1">
    <source>
        <dbReference type="SAM" id="SignalP"/>
    </source>
</evidence>
<dbReference type="AlphaFoldDB" id="A0A143BHH3"/>
<feature type="chain" id="PRO_5007506405" description="Outer membrane protein beta-barrel domain-containing protein" evidence="1">
    <location>
        <begin position="25"/>
        <end position="199"/>
    </location>
</feature>
<name>A0A143BHH3_9BACT</name>
<dbReference type="SUPFAM" id="SSF56925">
    <property type="entry name" value="OMPA-like"/>
    <property type="match status" value="1"/>
</dbReference>
<protein>
    <recommendedName>
        <fullName evidence="4">Outer membrane protein beta-barrel domain-containing protein</fullName>
    </recommendedName>
</protein>
<proteinExistence type="predicted"/>
<evidence type="ECO:0008006" key="4">
    <source>
        <dbReference type="Google" id="ProtNLM"/>
    </source>
</evidence>
<organism evidence="2 3">
    <name type="scientific">Gemmatimonas phototrophica</name>
    <dbReference type="NCBI Taxonomy" id="1379270"/>
    <lineage>
        <taxon>Bacteria</taxon>
        <taxon>Pseudomonadati</taxon>
        <taxon>Gemmatimonadota</taxon>
        <taxon>Gemmatimonadia</taxon>
        <taxon>Gemmatimonadales</taxon>
        <taxon>Gemmatimonadaceae</taxon>
        <taxon>Gemmatimonas</taxon>
    </lineage>
</organism>
<sequence>MRFSVGSSLLAASFAIGVSSVAQAQTLRPSTTGLSVAVTATSARATSETDGDESSSNGFIPRLDISYGATPRFSLVAAIGRSAPVLDGADYSVRNVDMGMRYLGYAGRVVRPFVEGGLSVRKFSLDNTFGDITSQDVGPWFAAGGMWFPGSRVALEGALTYSSVQFESWRVPAGSPNLLPVTLRELGVRAGLRLFQRAR</sequence>
<dbReference type="KEGG" id="gph:GEMMAAP_02830"/>
<reference evidence="2 3" key="1">
    <citation type="journal article" date="2014" name="Proc. Natl. Acad. Sci. U.S.A.">
        <title>Functional type 2 photosynthetic reaction centers found in the rare bacterial phylum Gemmatimonadetes.</title>
        <authorList>
            <person name="Zeng Y."/>
            <person name="Feng F."/>
            <person name="Medova H."/>
            <person name="Dean J."/>
            <person name="Koblizek M."/>
        </authorList>
    </citation>
    <scope>NUCLEOTIDE SEQUENCE [LARGE SCALE GENOMIC DNA]</scope>
    <source>
        <strain evidence="2 3">AP64</strain>
    </source>
</reference>
<dbReference type="Gene3D" id="2.40.160.20">
    <property type="match status" value="1"/>
</dbReference>